<evidence type="ECO:0000313" key="2">
    <source>
        <dbReference type="EMBL" id="VAV94716.1"/>
    </source>
</evidence>
<dbReference type="Pfam" id="PF12804">
    <property type="entry name" value="NTP_transf_3"/>
    <property type="match status" value="1"/>
</dbReference>
<evidence type="ECO:0000259" key="1">
    <source>
        <dbReference type="Pfam" id="PF12804"/>
    </source>
</evidence>
<dbReference type="CDD" id="cd04182">
    <property type="entry name" value="GT_2_like_f"/>
    <property type="match status" value="1"/>
</dbReference>
<dbReference type="PANTHER" id="PTHR43777">
    <property type="entry name" value="MOLYBDENUM COFACTOR CYTIDYLYLTRANSFERASE"/>
    <property type="match status" value="1"/>
</dbReference>
<protein>
    <recommendedName>
        <fullName evidence="1">MobA-like NTP transferase domain-containing protein</fullName>
    </recommendedName>
</protein>
<name>A0A3B0S1K6_9ZZZZ</name>
<reference evidence="2" key="1">
    <citation type="submission" date="2018-06" db="EMBL/GenBank/DDBJ databases">
        <authorList>
            <person name="Zhirakovskaya E."/>
        </authorList>
    </citation>
    <scope>NUCLEOTIDE SEQUENCE</scope>
</reference>
<organism evidence="2">
    <name type="scientific">hydrothermal vent metagenome</name>
    <dbReference type="NCBI Taxonomy" id="652676"/>
    <lineage>
        <taxon>unclassified sequences</taxon>
        <taxon>metagenomes</taxon>
        <taxon>ecological metagenomes</taxon>
    </lineage>
</organism>
<dbReference type="InterPro" id="IPR029044">
    <property type="entry name" value="Nucleotide-diphossugar_trans"/>
</dbReference>
<dbReference type="SUPFAM" id="SSF53448">
    <property type="entry name" value="Nucleotide-diphospho-sugar transferases"/>
    <property type="match status" value="1"/>
</dbReference>
<dbReference type="Gene3D" id="3.90.550.10">
    <property type="entry name" value="Spore Coat Polysaccharide Biosynthesis Protein SpsA, Chain A"/>
    <property type="match status" value="1"/>
</dbReference>
<dbReference type="GO" id="GO:0016779">
    <property type="term" value="F:nucleotidyltransferase activity"/>
    <property type="evidence" value="ECO:0007669"/>
    <property type="project" value="UniProtKB-ARBA"/>
</dbReference>
<proteinExistence type="predicted"/>
<dbReference type="AlphaFoldDB" id="A0A3B0S1K6"/>
<gene>
    <name evidence="2" type="ORF">MNBD_ALPHA08-119</name>
</gene>
<sequence length="193" mass="20449">MAGSPKIAAIILAAGRSTRMGDVNKLLADFDGRPMIAQTVAQVEASRLEQIFVVTGHQAEEIEQALSGYQVQFVDNRDFRQGMATSLVAGIGAVGSDFDGAMILLGDMPLVSGKEIDALVAAFSTAKDICVPMFDGKQGNPVLWGKEYFPGLLNLVGDSGAKPLLARYADAVVEVKTPSRAVLQDFDTAEAFP</sequence>
<dbReference type="PANTHER" id="PTHR43777:SF1">
    <property type="entry name" value="MOLYBDENUM COFACTOR CYTIDYLYLTRANSFERASE"/>
    <property type="match status" value="1"/>
</dbReference>
<dbReference type="InterPro" id="IPR025877">
    <property type="entry name" value="MobA-like_NTP_Trfase"/>
</dbReference>
<dbReference type="EMBL" id="UOEC01000119">
    <property type="protein sequence ID" value="VAV94716.1"/>
    <property type="molecule type" value="Genomic_DNA"/>
</dbReference>
<feature type="domain" description="MobA-like NTP transferase" evidence="1">
    <location>
        <begin position="9"/>
        <end position="169"/>
    </location>
</feature>
<accession>A0A3B0S1K6</accession>